<organism evidence="2 3">
    <name type="scientific">Psychrobacillus psychrodurans</name>
    <dbReference type="NCBI Taxonomy" id="126157"/>
    <lineage>
        <taxon>Bacteria</taxon>
        <taxon>Bacillati</taxon>
        <taxon>Bacillota</taxon>
        <taxon>Bacilli</taxon>
        <taxon>Bacillales</taxon>
        <taxon>Bacillaceae</taxon>
        <taxon>Psychrobacillus</taxon>
    </lineage>
</organism>
<accession>A0A9X3R8M8</accession>
<protein>
    <submittedName>
        <fullName evidence="2">DinB family protein</fullName>
    </submittedName>
</protein>
<dbReference type="SUPFAM" id="SSF109854">
    <property type="entry name" value="DinB/YfiT-like putative metalloenzymes"/>
    <property type="match status" value="1"/>
</dbReference>
<dbReference type="EMBL" id="JAMKBI010000002">
    <property type="protein sequence ID" value="MCZ8532619.1"/>
    <property type="molecule type" value="Genomic_DNA"/>
</dbReference>
<proteinExistence type="predicted"/>
<comment type="caution">
    <text evidence="2">The sequence shown here is derived from an EMBL/GenBank/DDBJ whole genome shotgun (WGS) entry which is preliminary data.</text>
</comment>
<keyword evidence="3" id="KW-1185">Reference proteome</keyword>
<evidence type="ECO:0000259" key="1">
    <source>
        <dbReference type="Pfam" id="PF12867"/>
    </source>
</evidence>
<name>A0A9X3R8M8_9BACI</name>
<dbReference type="Gene3D" id="1.20.120.450">
    <property type="entry name" value="dinb family like domain"/>
    <property type="match status" value="1"/>
</dbReference>
<reference evidence="2" key="1">
    <citation type="submission" date="2022-05" db="EMBL/GenBank/DDBJ databases">
        <authorList>
            <person name="Colautti A."/>
            <person name="Iacumin L."/>
        </authorList>
    </citation>
    <scope>NUCLEOTIDE SEQUENCE</scope>
    <source>
        <strain evidence="2">DSM 30747</strain>
    </source>
</reference>
<dbReference type="Pfam" id="PF12867">
    <property type="entry name" value="DinB_2"/>
    <property type="match status" value="1"/>
</dbReference>
<feature type="domain" description="DinB-like" evidence="1">
    <location>
        <begin position="10"/>
        <end position="155"/>
    </location>
</feature>
<gene>
    <name evidence="2" type="ORF">M9R61_04560</name>
</gene>
<dbReference type="AlphaFoldDB" id="A0A9X3R8M8"/>
<evidence type="ECO:0000313" key="2">
    <source>
        <dbReference type="EMBL" id="MCZ8532619.1"/>
    </source>
</evidence>
<dbReference type="Proteomes" id="UP001152172">
    <property type="component" value="Unassembled WGS sequence"/>
</dbReference>
<sequence length="165" mass="19297">MFIEKINEIRKNLFVQIDSLTNEQFNEKPDEDSWSPKEIIDHLVKMEHTIIKGIKKELDNPASPRAKKKPIQLSTLRIVKVKAPTHTVPSSEYKRTEEMKAQLHQARMELLSIYKSSNPSLLKEKSLKHPIFGQVPLIQWFEFTGLHEKRHAKQLEKTIEKIKGH</sequence>
<evidence type="ECO:0000313" key="3">
    <source>
        <dbReference type="Proteomes" id="UP001152172"/>
    </source>
</evidence>
<dbReference type="InterPro" id="IPR034660">
    <property type="entry name" value="DinB/YfiT-like"/>
</dbReference>
<dbReference type="InterPro" id="IPR024775">
    <property type="entry name" value="DinB-like"/>
</dbReference>
<dbReference type="RefSeq" id="WP_093495764.1">
    <property type="nucleotide sequence ID" value="NZ_JAMKBI010000002.1"/>
</dbReference>
<dbReference type="OrthoDB" id="5464839at2"/>